<evidence type="ECO:0000313" key="1">
    <source>
        <dbReference type="EMBL" id="KKK70552.1"/>
    </source>
</evidence>
<feature type="non-terminal residue" evidence="1">
    <location>
        <position position="1"/>
    </location>
</feature>
<reference evidence="1" key="1">
    <citation type="journal article" date="2015" name="Nature">
        <title>Complex archaea that bridge the gap between prokaryotes and eukaryotes.</title>
        <authorList>
            <person name="Spang A."/>
            <person name="Saw J.H."/>
            <person name="Jorgensen S.L."/>
            <person name="Zaremba-Niedzwiedzka K."/>
            <person name="Martijn J."/>
            <person name="Lind A.E."/>
            <person name="van Eijk R."/>
            <person name="Schleper C."/>
            <person name="Guy L."/>
            <person name="Ettema T.J."/>
        </authorList>
    </citation>
    <scope>NUCLEOTIDE SEQUENCE</scope>
</reference>
<gene>
    <name evidence="1" type="ORF">LCGC14_2922830</name>
</gene>
<accession>A0A0F8XNE4</accession>
<dbReference type="EMBL" id="LAZR01058137">
    <property type="protein sequence ID" value="KKK70552.1"/>
    <property type="molecule type" value="Genomic_DNA"/>
</dbReference>
<organism evidence="1">
    <name type="scientific">marine sediment metagenome</name>
    <dbReference type="NCBI Taxonomy" id="412755"/>
    <lineage>
        <taxon>unclassified sequences</taxon>
        <taxon>metagenomes</taxon>
        <taxon>ecological metagenomes</taxon>
    </lineage>
</organism>
<proteinExistence type="predicted"/>
<protein>
    <submittedName>
        <fullName evidence="1">Uncharacterized protein</fullName>
    </submittedName>
</protein>
<sequence>IFLFDDEHDGIEFPVNERLHIINEFAYFISDLQAHVNLDEITQLFICWKRESEFDELLYLTSKINLLYPHIEVFVRIFDEELKDLVKKYNAKPFSTSKKAFSMLQQNVTPDSAIAPKNEI</sequence>
<comment type="caution">
    <text evidence="1">The sequence shown here is derived from an EMBL/GenBank/DDBJ whole genome shotgun (WGS) entry which is preliminary data.</text>
</comment>
<dbReference type="AlphaFoldDB" id="A0A0F8XNE4"/>
<name>A0A0F8XNE4_9ZZZZ</name>